<accession>A0A1I4UBK1</accession>
<sequence length="55" mass="6323">MPLMAGIAYWMKNLRGQVPALLLKPWSAGAGIHNILFFRAPMMKSWLVVKLRNKR</sequence>
<proteinExistence type="predicted"/>
<reference evidence="2" key="1">
    <citation type="submission" date="2016-10" db="EMBL/GenBank/DDBJ databases">
        <authorList>
            <person name="Varghese N."/>
            <person name="Submissions S."/>
        </authorList>
    </citation>
    <scope>NUCLEOTIDE SEQUENCE [LARGE SCALE GENOMIC DNA]</scope>
    <source>
        <strain evidence="2">N6PO6</strain>
    </source>
</reference>
<organism evidence="1 2">
    <name type="scientific">Izhakiella capsodis</name>
    <dbReference type="NCBI Taxonomy" id="1367852"/>
    <lineage>
        <taxon>Bacteria</taxon>
        <taxon>Pseudomonadati</taxon>
        <taxon>Pseudomonadota</taxon>
        <taxon>Gammaproteobacteria</taxon>
        <taxon>Enterobacterales</taxon>
        <taxon>Erwiniaceae</taxon>
        <taxon>Izhakiella</taxon>
    </lineage>
</organism>
<gene>
    <name evidence="1" type="ORF">SAMN05216516_10126</name>
</gene>
<keyword evidence="2" id="KW-1185">Reference proteome</keyword>
<dbReference type="AlphaFoldDB" id="A0A1I4UBK1"/>
<name>A0A1I4UBK1_9GAMM</name>
<protein>
    <submittedName>
        <fullName evidence="1">Uncharacterized protein</fullName>
    </submittedName>
</protein>
<dbReference type="EMBL" id="FOVC01000001">
    <property type="protein sequence ID" value="SFM86344.1"/>
    <property type="molecule type" value="Genomic_DNA"/>
</dbReference>
<dbReference type="Proteomes" id="UP000242222">
    <property type="component" value="Unassembled WGS sequence"/>
</dbReference>
<evidence type="ECO:0000313" key="2">
    <source>
        <dbReference type="Proteomes" id="UP000242222"/>
    </source>
</evidence>
<evidence type="ECO:0000313" key="1">
    <source>
        <dbReference type="EMBL" id="SFM86344.1"/>
    </source>
</evidence>